<dbReference type="InterPro" id="IPR015421">
    <property type="entry name" value="PyrdxlP-dep_Trfase_major"/>
</dbReference>
<dbReference type="CDD" id="cd00610">
    <property type="entry name" value="OAT_like"/>
    <property type="match status" value="1"/>
</dbReference>
<keyword evidence="4" id="KW-0663">Pyridoxal phosphate</keyword>
<name>A0A3B0RPP4_9ZZZZ</name>
<dbReference type="Gene3D" id="3.40.640.10">
    <property type="entry name" value="Type I PLP-dependent aspartate aminotransferase-like (Major domain)"/>
    <property type="match status" value="1"/>
</dbReference>
<dbReference type="InterPro" id="IPR005814">
    <property type="entry name" value="Aminotrans_3"/>
</dbReference>
<keyword evidence="3 5" id="KW-0808">Transferase</keyword>
<evidence type="ECO:0000256" key="4">
    <source>
        <dbReference type="ARBA" id="ARBA00022898"/>
    </source>
</evidence>
<dbReference type="InterPro" id="IPR015422">
    <property type="entry name" value="PyrdxlP-dep_Trfase_small"/>
</dbReference>
<proteinExistence type="inferred from homology"/>
<dbReference type="Pfam" id="PF00202">
    <property type="entry name" value="Aminotran_3"/>
    <property type="match status" value="1"/>
</dbReference>
<evidence type="ECO:0000256" key="2">
    <source>
        <dbReference type="ARBA" id="ARBA00022576"/>
    </source>
</evidence>
<evidence type="ECO:0000256" key="1">
    <source>
        <dbReference type="ARBA" id="ARBA00008954"/>
    </source>
</evidence>
<dbReference type="PANTHER" id="PTHR43094">
    <property type="entry name" value="AMINOTRANSFERASE"/>
    <property type="match status" value="1"/>
</dbReference>
<dbReference type="AlphaFoldDB" id="A0A3B0RPP4"/>
<evidence type="ECO:0000313" key="5">
    <source>
        <dbReference type="EMBL" id="VAV95280.1"/>
    </source>
</evidence>
<dbReference type="InterPro" id="IPR015424">
    <property type="entry name" value="PyrdxlP-dep_Trfase"/>
</dbReference>
<dbReference type="GO" id="GO:0005829">
    <property type="term" value="C:cytosol"/>
    <property type="evidence" value="ECO:0007669"/>
    <property type="project" value="TreeGrafter"/>
</dbReference>
<keyword evidence="2 5" id="KW-0032">Aminotransferase</keyword>
<dbReference type="Gene3D" id="3.90.1150.10">
    <property type="entry name" value="Aspartate Aminotransferase, domain 1"/>
    <property type="match status" value="1"/>
</dbReference>
<sequence>MTAVFYRGVTATYPKAVRAEGMYIFDEQNKQYLDMSGGAAVSCVGHQHPQVVAALCDQIQTMSFAHTAFFSNEPQEQLAEKITGKFGEENAKVYFTSGGSEANETAFKLVWQYWRAKGRPTKKKIISRHHSYHGNTYGALSISGNLPRRRVMGDILIDWPRIDPCYAYRNLRQGESSKDYGLRAAKALEDMILLEGAENIAAFIAEPVVGASLGVVTAAPGYFKRIREICDAHDILLISDEIMCGTGRTGTFFAHEQENFLPDIVTLAKGIAGGYQPLAATLTRAHIHETFVTSGKGFDHGHTYVGHASACAAGLAVLNVIDQENLLDNVQKQGDYLQAALEDAFGDHPYVGDIRGRGLFRGIEIVADKQTKAPFPDDLKITKRLKQATMKQGLICYPGGGSYQDNLGSHILLAPPFIVQPDHIDQLIEKLRAMFDEVLDV</sequence>
<dbReference type="GO" id="GO:0008483">
    <property type="term" value="F:transaminase activity"/>
    <property type="evidence" value="ECO:0007669"/>
    <property type="project" value="UniProtKB-KW"/>
</dbReference>
<evidence type="ECO:0000256" key="3">
    <source>
        <dbReference type="ARBA" id="ARBA00022679"/>
    </source>
</evidence>
<dbReference type="EMBL" id="UOED01000097">
    <property type="protein sequence ID" value="VAV95280.1"/>
    <property type="molecule type" value="Genomic_DNA"/>
</dbReference>
<comment type="similarity">
    <text evidence="1">Belongs to the class-III pyridoxal-phosphate-dependent aminotransferase family.</text>
</comment>
<dbReference type="InterPro" id="IPR049704">
    <property type="entry name" value="Aminotrans_3_PPA_site"/>
</dbReference>
<dbReference type="FunFam" id="3.40.640.10:FF:000014">
    <property type="entry name" value="Adenosylmethionine-8-amino-7-oxononanoate aminotransferase, probable"/>
    <property type="match status" value="1"/>
</dbReference>
<dbReference type="PIRSF" id="PIRSF000521">
    <property type="entry name" value="Transaminase_4ab_Lys_Orn"/>
    <property type="match status" value="1"/>
</dbReference>
<dbReference type="NCBIfam" id="NF005685">
    <property type="entry name" value="PRK07483.1"/>
    <property type="match status" value="1"/>
</dbReference>
<organism evidence="5">
    <name type="scientific">hydrothermal vent metagenome</name>
    <dbReference type="NCBI Taxonomy" id="652676"/>
    <lineage>
        <taxon>unclassified sequences</taxon>
        <taxon>metagenomes</taxon>
        <taxon>ecological metagenomes</taxon>
    </lineage>
</organism>
<dbReference type="GO" id="GO:0030170">
    <property type="term" value="F:pyridoxal phosphate binding"/>
    <property type="evidence" value="ECO:0007669"/>
    <property type="project" value="InterPro"/>
</dbReference>
<accession>A0A3B0RPP4</accession>
<gene>
    <name evidence="5" type="ORF">MNBD_ALPHA02-708</name>
</gene>
<protein>
    <submittedName>
        <fullName evidence="5">Aminotransferase, class III</fullName>
    </submittedName>
</protein>
<reference evidence="5" key="1">
    <citation type="submission" date="2018-06" db="EMBL/GenBank/DDBJ databases">
        <authorList>
            <person name="Zhirakovskaya E."/>
        </authorList>
    </citation>
    <scope>NUCLEOTIDE SEQUENCE</scope>
</reference>
<dbReference type="PROSITE" id="PS00600">
    <property type="entry name" value="AA_TRANSFER_CLASS_3"/>
    <property type="match status" value="1"/>
</dbReference>
<dbReference type="SUPFAM" id="SSF53383">
    <property type="entry name" value="PLP-dependent transferases"/>
    <property type="match status" value="1"/>
</dbReference>
<dbReference type="PANTHER" id="PTHR43094:SF1">
    <property type="entry name" value="AMINOTRANSFERASE CLASS-III"/>
    <property type="match status" value="1"/>
</dbReference>